<keyword evidence="7" id="KW-0408">Iron</keyword>
<dbReference type="Proteomes" id="UP000560131">
    <property type="component" value="Unassembled WGS sequence"/>
</dbReference>
<organism evidence="16 17">
    <name type="scientific">Sphingomonas endophytica</name>
    <dbReference type="NCBI Taxonomy" id="869719"/>
    <lineage>
        <taxon>Bacteria</taxon>
        <taxon>Pseudomonadati</taxon>
        <taxon>Pseudomonadota</taxon>
        <taxon>Alphaproteobacteria</taxon>
        <taxon>Sphingomonadales</taxon>
        <taxon>Sphingomonadaceae</taxon>
        <taxon>Sphingomonas</taxon>
    </lineage>
</organism>
<proteinExistence type="inferred from homology"/>
<dbReference type="Pfam" id="PF07660">
    <property type="entry name" value="STN"/>
    <property type="match status" value="1"/>
</dbReference>
<keyword evidence="3 11" id="KW-1134">Transmembrane beta strand</keyword>
<dbReference type="PROSITE" id="PS52016">
    <property type="entry name" value="TONB_DEPENDENT_REC_3"/>
    <property type="match status" value="1"/>
</dbReference>
<gene>
    <name evidence="16" type="ORF">FHS97_001044</name>
</gene>
<dbReference type="InterPro" id="IPR000531">
    <property type="entry name" value="Beta-barrel_TonB"/>
</dbReference>
<keyword evidence="4" id="KW-0410">Iron transport</keyword>
<evidence type="ECO:0000256" key="1">
    <source>
        <dbReference type="ARBA" id="ARBA00004571"/>
    </source>
</evidence>
<feature type="domain" description="Secretin/TonB short N-terminal" evidence="15">
    <location>
        <begin position="62"/>
        <end position="113"/>
    </location>
</feature>
<evidence type="ECO:0000256" key="4">
    <source>
        <dbReference type="ARBA" id="ARBA00022496"/>
    </source>
</evidence>
<evidence type="ECO:0000256" key="7">
    <source>
        <dbReference type="ARBA" id="ARBA00023004"/>
    </source>
</evidence>
<dbReference type="InterPro" id="IPR010917">
    <property type="entry name" value="TonB_rcpt_CS"/>
</dbReference>
<evidence type="ECO:0000313" key="17">
    <source>
        <dbReference type="Proteomes" id="UP000560131"/>
    </source>
</evidence>
<evidence type="ECO:0000313" key="16">
    <source>
        <dbReference type="EMBL" id="MBB5725136.1"/>
    </source>
</evidence>
<dbReference type="InterPro" id="IPR036942">
    <property type="entry name" value="Beta-barrel_TonB_sf"/>
</dbReference>
<evidence type="ECO:0000256" key="5">
    <source>
        <dbReference type="ARBA" id="ARBA00022692"/>
    </source>
</evidence>
<keyword evidence="5 11" id="KW-0812">Transmembrane</keyword>
<keyword evidence="2 11" id="KW-0813">Transport</keyword>
<keyword evidence="10 11" id="KW-0998">Cell outer membrane</keyword>
<dbReference type="InterPro" id="IPR012910">
    <property type="entry name" value="Plug_dom"/>
</dbReference>
<evidence type="ECO:0000256" key="13">
    <source>
        <dbReference type="RuleBase" id="RU003357"/>
    </source>
</evidence>
<dbReference type="InterPro" id="IPR037066">
    <property type="entry name" value="Plug_dom_sf"/>
</dbReference>
<comment type="caution">
    <text evidence="16">The sequence shown here is derived from an EMBL/GenBank/DDBJ whole genome shotgun (WGS) entry which is preliminary data.</text>
</comment>
<dbReference type="SMART" id="SM00965">
    <property type="entry name" value="STN"/>
    <property type="match status" value="1"/>
</dbReference>
<dbReference type="Pfam" id="PF00593">
    <property type="entry name" value="TonB_dep_Rec_b-barrel"/>
    <property type="match status" value="1"/>
</dbReference>
<evidence type="ECO:0000256" key="10">
    <source>
        <dbReference type="ARBA" id="ARBA00023237"/>
    </source>
</evidence>
<evidence type="ECO:0000256" key="6">
    <source>
        <dbReference type="ARBA" id="ARBA00022729"/>
    </source>
</evidence>
<dbReference type="InterPro" id="IPR011662">
    <property type="entry name" value="Secretin/TonB_short_N"/>
</dbReference>
<dbReference type="InterPro" id="IPR039426">
    <property type="entry name" value="TonB-dep_rcpt-like"/>
</dbReference>
<evidence type="ECO:0000256" key="9">
    <source>
        <dbReference type="ARBA" id="ARBA00023136"/>
    </source>
</evidence>
<dbReference type="PANTHER" id="PTHR47234">
    <property type="match status" value="1"/>
</dbReference>
<evidence type="ECO:0000256" key="3">
    <source>
        <dbReference type="ARBA" id="ARBA00022452"/>
    </source>
</evidence>
<accession>A0ABR6N2Z6</accession>
<evidence type="ECO:0000256" key="14">
    <source>
        <dbReference type="SAM" id="SignalP"/>
    </source>
</evidence>
<dbReference type="Gene3D" id="2.40.170.20">
    <property type="entry name" value="TonB-dependent receptor, beta-barrel domain"/>
    <property type="match status" value="1"/>
</dbReference>
<dbReference type="Pfam" id="PF07715">
    <property type="entry name" value="Plug"/>
    <property type="match status" value="1"/>
</dbReference>
<keyword evidence="4" id="KW-0406">Ion transport</keyword>
<dbReference type="EMBL" id="JACIJN010000002">
    <property type="protein sequence ID" value="MBB5725136.1"/>
    <property type="molecule type" value="Genomic_DNA"/>
</dbReference>
<evidence type="ECO:0000259" key="15">
    <source>
        <dbReference type="SMART" id="SM00965"/>
    </source>
</evidence>
<sequence>MTGRSGFGIIGARSSTLALAAALLTATLAATPAQAQQAAVSIDVRPQPLAQALRTLAQQAHIQIVFDEARLASRRAPAVSGTMPVGAALTQMLRNSGFAASRTQQGVFVVSAQPAAPSPAGLSTLGQIDQGEPARAAAIAGEPAAQEPAGAVDIVVTGTRIVRPNLKSASPITTVTASEIRAQGAVNLEEVTNRLGQVQPDAQQNYQQSNGQQRGVKLRGLDFNRTLSLINGQRIAGTESVDTNLIPVSLVERVDVLTGGASSVYGSDAIAGVVNYVIKRNFTGLQLSANYSFYNHNNRTNVSTPVAARYGITTPTGMTSDGGRADLSATWGHNFLDDRLNVSVYGTYRTADGILFRDRDASGCQLRRDTGNPLRVNNLICGVTAASPNGTLTANGANYSNVTGSPGAFAPAATIPGYANQGDRLAARGYERYNAGGFINFKASSAAEFSLGVMYLRDKSANLLYGPYVQGSYRVNCDNPFLSPSQAQTICGTAAGTTAFAPLGVQYGFPGLAGDRDKETFTNTQTRINASVRGEIAEGWRYDIGGVYDESRQLWQPGGNPVAAHVNRALDVVNVGGVPTCRSVLDGSDPACVPLNVFVANNPGSAALSNYLFNEGLGNSDLRAKFYDVTANLTTDLTRYGIRSPFAEQGLAIAIGAEYRKQQERGLQNARFIEVYGGVADRFAEQDVVEGNVEAQLPLVQDVSLIKLLQVNGGYRLSKYSTNPETFNTWKIEAVYSPSEDITFRFGRNRAARAPGLREANQTISYQNATIVDPCASVNGVAPLASREACRLTGLPDNLYGNGLAAGVPGSIRCVDDVCRQRNNGTPIVPEDARTTTYGFVLTPRFLPRFSLSVDRYKIQVNDVISYLGASFAVDGCVITGDPYYCTRLVRDPTTYQLTSTGTAGGYIQGGNLNAYRLYAEGYDFQAQYSLRFGEKAGKLDLLMNGTLTTDQGGQAAVNQPRLNCVGYFGGSCPQPAPRWVHNARATYTTQDEVFSASLAWRYIAGTTAGQNGGPNSKPETAVTDFTRIPAYNYFDLALAFNIADGLTLTAAVNNLFDRQQPILSNTYDYALSRGNTIPQRYDTLGRMISVSATTRF</sequence>
<reference evidence="16 17" key="1">
    <citation type="submission" date="2020-08" db="EMBL/GenBank/DDBJ databases">
        <title>Genomic Encyclopedia of Type Strains, Phase IV (KMG-IV): sequencing the most valuable type-strain genomes for metagenomic binning, comparative biology and taxonomic classification.</title>
        <authorList>
            <person name="Goeker M."/>
        </authorList>
    </citation>
    <scope>NUCLEOTIDE SEQUENCE [LARGE SCALE GENOMIC DNA]</scope>
    <source>
        <strain evidence="16 17">DSM 101535</strain>
    </source>
</reference>
<comment type="subcellular location">
    <subcellularLocation>
        <location evidence="1 11">Cell outer membrane</location>
        <topology evidence="1 11">Multi-pass membrane protein</topology>
    </subcellularLocation>
</comment>
<keyword evidence="8 13" id="KW-0798">TonB box</keyword>
<name>A0ABR6N2Z6_9SPHN</name>
<dbReference type="Gene3D" id="2.170.130.10">
    <property type="entry name" value="TonB-dependent receptor, plug domain"/>
    <property type="match status" value="1"/>
</dbReference>
<feature type="chain" id="PRO_5046735780" evidence="14">
    <location>
        <begin position="36"/>
        <end position="1097"/>
    </location>
</feature>
<dbReference type="Gene3D" id="3.55.50.30">
    <property type="match status" value="1"/>
</dbReference>
<keyword evidence="9 11" id="KW-0472">Membrane</keyword>
<keyword evidence="6 14" id="KW-0732">Signal</keyword>
<evidence type="ECO:0000256" key="12">
    <source>
        <dbReference type="PROSITE-ProRule" id="PRU10144"/>
    </source>
</evidence>
<keyword evidence="17" id="KW-1185">Reference proteome</keyword>
<evidence type="ECO:0000256" key="8">
    <source>
        <dbReference type="ARBA" id="ARBA00023077"/>
    </source>
</evidence>
<dbReference type="SUPFAM" id="SSF56935">
    <property type="entry name" value="Porins"/>
    <property type="match status" value="1"/>
</dbReference>
<keyword evidence="16" id="KW-0675">Receptor</keyword>
<evidence type="ECO:0000256" key="11">
    <source>
        <dbReference type="PROSITE-ProRule" id="PRU01360"/>
    </source>
</evidence>
<dbReference type="RefSeq" id="WP_184033972.1">
    <property type="nucleotide sequence ID" value="NZ_BAABAR010000007.1"/>
</dbReference>
<feature type="signal peptide" evidence="14">
    <location>
        <begin position="1"/>
        <end position="35"/>
    </location>
</feature>
<protein>
    <submittedName>
        <fullName evidence="16">Outer membrane receptor protein involved in Fe transport</fullName>
    </submittedName>
</protein>
<evidence type="ECO:0000256" key="2">
    <source>
        <dbReference type="ARBA" id="ARBA00022448"/>
    </source>
</evidence>
<feature type="short sequence motif" description="TonB C-terminal box" evidence="12">
    <location>
        <begin position="1080"/>
        <end position="1097"/>
    </location>
</feature>
<comment type="similarity">
    <text evidence="11 13">Belongs to the TonB-dependent receptor family.</text>
</comment>
<dbReference type="PROSITE" id="PS01156">
    <property type="entry name" value="TONB_DEPENDENT_REC_2"/>
    <property type="match status" value="1"/>
</dbReference>
<dbReference type="PANTHER" id="PTHR47234:SF3">
    <property type="entry name" value="SECRETIN_TONB SHORT N-TERMINAL DOMAIN-CONTAINING PROTEIN"/>
    <property type="match status" value="1"/>
</dbReference>